<dbReference type="InterPro" id="IPR036514">
    <property type="entry name" value="SGNH_hydro_sf"/>
</dbReference>
<dbReference type="NCBIfam" id="TIGR04183">
    <property type="entry name" value="Por_Secre_tail"/>
    <property type="match status" value="1"/>
</dbReference>
<keyword evidence="4" id="KW-1185">Reference proteome</keyword>
<feature type="signal peptide" evidence="1">
    <location>
        <begin position="1"/>
        <end position="21"/>
    </location>
</feature>
<evidence type="ECO:0000259" key="2">
    <source>
        <dbReference type="Pfam" id="PF18962"/>
    </source>
</evidence>
<gene>
    <name evidence="3" type="ORF">SAMN04487995_1374</name>
</gene>
<dbReference type="Pfam" id="PF18962">
    <property type="entry name" value="Por_Secre_tail"/>
    <property type="match status" value="1"/>
</dbReference>
<protein>
    <submittedName>
        <fullName evidence="3">Por secretion system C-terminal sorting domain-containing protein</fullName>
    </submittedName>
</protein>
<evidence type="ECO:0000256" key="1">
    <source>
        <dbReference type="SAM" id="SignalP"/>
    </source>
</evidence>
<dbReference type="InterPro" id="IPR026444">
    <property type="entry name" value="Secre_tail"/>
</dbReference>
<sequence length="574" mass="63004">MKLKFYTTAFLLMFFASSVFSQALKVVFPVSRIVLQRDNVNNEAKVNITGTFTPAVTRIEAQLKTRGGEGGTAVGWTTISNNPSGGTFRGSLTGKGGRYDLEVRAMNGNSQVGNTVTVEKVGVGEVFFIVGHSNAAGGSSPSLGAQSDMVSSIDPMQNNPGQYDQYFNTGNPDLLPPLKFTQLCANCGMAPGIKDISWFWGKVGDNLVRSLNVPVLFYSAAFGGTNMEQTYMSAYDIPFTHSFVNYSIRMPYVNIRNGLQKYVPHTGLRAILSGHGVNDRFVTNAESSFRSNNINVIRKTRSESNYNDLPWMVAISGWADGRIDYLENAQRSVILSTANVWQGGNLNNVGNWGRNDDKVHFNIVGQGSAADEWSNAILANNFLANSKPLLAKTPDLPTPLPVTLVKFQGKSTEDGKNLLEWATTSETNNDHFEIERSQDAVAFETIGLRAGEGTTKNLVEYSYIDEKPFDDIVYYRLKQVDFDGTTAYSRIIAIMKAEQKNSDYIYPNPTGSTVEVAAEGSSVSEVTIFDATGQVVLFEKSPKLIDVSKLIKGNYILQAKTQNGRTIRKKMVKL</sequence>
<evidence type="ECO:0000313" key="4">
    <source>
        <dbReference type="Proteomes" id="UP000199532"/>
    </source>
</evidence>
<reference evidence="3 4" key="1">
    <citation type="submission" date="2016-10" db="EMBL/GenBank/DDBJ databases">
        <authorList>
            <person name="de Groot N.N."/>
        </authorList>
    </citation>
    <scope>NUCLEOTIDE SEQUENCE [LARGE SCALE GENOMIC DNA]</scope>
    <source>
        <strain evidence="3 4">DSM 19938</strain>
    </source>
</reference>
<dbReference type="RefSeq" id="WP_090333754.1">
    <property type="nucleotide sequence ID" value="NZ_FNXY01000002.1"/>
</dbReference>
<feature type="chain" id="PRO_5011508204" evidence="1">
    <location>
        <begin position="22"/>
        <end position="574"/>
    </location>
</feature>
<organism evidence="3 4">
    <name type="scientific">Dyadobacter koreensis</name>
    <dbReference type="NCBI Taxonomy" id="408657"/>
    <lineage>
        <taxon>Bacteria</taxon>
        <taxon>Pseudomonadati</taxon>
        <taxon>Bacteroidota</taxon>
        <taxon>Cytophagia</taxon>
        <taxon>Cytophagales</taxon>
        <taxon>Spirosomataceae</taxon>
        <taxon>Dyadobacter</taxon>
    </lineage>
</organism>
<dbReference type="SUPFAM" id="SSF52266">
    <property type="entry name" value="SGNH hydrolase"/>
    <property type="match status" value="1"/>
</dbReference>
<accession>A0A1H6RKF4</accession>
<dbReference type="STRING" id="408657.SAMN04487995_1374"/>
<dbReference type="Gene3D" id="3.40.50.1110">
    <property type="entry name" value="SGNH hydrolase"/>
    <property type="match status" value="1"/>
</dbReference>
<keyword evidence="1" id="KW-0732">Signal</keyword>
<name>A0A1H6RKF4_9BACT</name>
<proteinExistence type="predicted"/>
<dbReference type="OrthoDB" id="1488710at2"/>
<dbReference type="EMBL" id="FNXY01000002">
    <property type="protein sequence ID" value="SEI56291.1"/>
    <property type="molecule type" value="Genomic_DNA"/>
</dbReference>
<dbReference type="Proteomes" id="UP000199532">
    <property type="component" value="Unassembled WGS sequence"/>
</dbReference>
<dbReference type="GO" id="GO:0016788">
    <property type="term" value="F:hydrolase activity, acting on ester bonds"/>
    <property type="evidence" value="ECO:0007669"/>
    <property type="project" value="UniProtKB-ARBA"/>
</dbReference>
<dbReference type="AlphaFoldDB" id="A0A1H6RKF4"/>
<evidence type="ECO:0000313" key="3">
    <source>
        <dbReference type="EMBL" id="SEI56291.1"/>
    </source>
</evidence>
<feature type="domain" description="Secretion system C-terminal sorting" evidence="2">
    <location>
        <begin position="505"/>
        <end position="571"/>
    </location>
</feature>